<organism evidence="7 8">
    <name type="scientific">Streptomyces tateyamensis</name>
    <dbReference type="NCBI Taxonomy" id="565073"/>
    <lineage>
        <taxon>Bacteria</taxon>
        <taxon>Bacillati</taxon>
        <taxon>Actinomycetota</taxon>
        <taxon>Actinomycetes</taxon>
        <taxon>Kitasatosporales</taxon>
        <taxon>Streptomycetaceae</taxon>
        <taxon>Streptomyces</taxon>
    </lineage>
</organism>
<dbReference type="Gene3D" id="1.10.10.10">
    <property type="entry name" value="Winged helix-like DNA-binding domain superfamily/Winged helix DNA-binding domain"/>
    <property type="match status" value="1"/>
</dbReference>
<evidence type="ECO:0000313" key="8">
    <source>
        <dbReference type="Proteomes" id="UP000248039"/>
    </source>
</evidence>
<dbReference type="GO" id="GO:0045892">
    <property type="term" value="P:negative regulation of DNA-templated transcription"/>
    <property type="evidence" value="ECO:0007669"/>
    <property type="project" value="TreeGrafter"/>
</dbReference>
<dbReference type="InterPro" id="IPR036388">
    <property type="entry name" value="WH-like_DNA-bd_sf"/>
</dbReference>
<dbReference type="InterPro" id="IPR000524">
    <property type="entry name" value="Tscrpt_reg_HTH_GntR"/>
</dbReference>
<evidence type="ECO:0000256" key="3">
    <source>
        <dbReference type="ARBA" id="ARBA00023163"/>
    </source>
</evidence>
<feature type="coiled-coil region" evidence="4">
    <location>
        <begin position="109"/>
        <end position="136"/>
    </location>
</feature>
<dbReference type="PROSITE" id="PS50949">
    <property type="entry name" value="HTH_GNTR"/>
    <property type="match status" value="1"/>
</dbReference>
<dbReference type="SMART" id="SM00345">
    <property type="entry name" value="HTH_GNTR"/>
    <property type="match status" value="1"/>
</dbReference>
<dbReference type="EMBL" id="PYBW01000137">
    <property type="protein sequence ID" value="PYC68429.1"/>
    <property type="molecule type" value="Genomic_DNA"/>
</dbReference>
<sequence>MTVGRRGRRPAGGTVLLTFEVIAEALRERIRSGELKPGDALPTQAVLMAEYGASSLSVQKAMALLKQDGYAISRPGKGAFVAHPDSDAEGDSGDGEAGNTPVGGTAARVKALELALAETLDQLTALRARVEALEAGGTERGC</sequence>
<protein>
    <submittedName>
        <fullName evidence="7">GntR family transcriptional regulator</fullName>
    </submittedName>
</protein>
<keyword evidence="3" id="KW-0804">Transcription</keyword>
<evidence type="ECO:0000256" key="5">
    <source>
        <dbReference type="SAM" id="MobiDB-lite"/>
    </source>
</evidence>
<dbReference type="InterPro" id="IPR036390">
    <property type="entry name" value="WH_DNA-bd_sf"/>
</dbReference>
<dbReference type="AlphaFoldDB" id="A0A2V4MU86"/>
<dbReference type="GO" id="GO:0003700">
    <property type="term" value="F:DNA-binding transcription factor activity"/>
    <property type="evidence" value="ECO:0007669"/>
    <property type="project" value="InterPro"/>
</dbReference>
<keyword evidence="4" id="KW-0175">Coiled coil</keyword>
<reference evidence="7 8" key="1">
    <citation type="submission" date="2018-03" db="EMBL/GenBank/DDBJ databases">
        <title>Bioinformatic expansion and discovery of thiopeptide antibiotics.</title>
        <authorList>
            <person name="Schwalen C.J."/>
            <person name="Hudson G.A."/>
            <person name="Mitchell D.A."/>
        </authorList>
    </citation>
    <scope>NUCLEOTIDE SEQUENCE [LARGE SCALE GENOMIC DNA]</scope>
    <source>
        <strain evidence="7 8">ATCC 21389</strain>
    </source>
</reference>
<dbReference type="Proteomes" id="UP000248039">
    <property type="component" value="Unassembled WGS sequence"/>
</dbReference>
<name>A0A2V4MU86_9ACTN</name>
<evidence type="ECO:0000256" key="1">
    <source>
        <dbReference type="ARBA" id="ARBA00023015"/>
    </source>
</evidence>
<evidence type="ECO:0000313" key="7">
    <source>
        <dbReference type="EMBL" id="PYC68429.1"/>
    </source>
</evidence>
<gene>
    <name evidence="7" type="ORF">C7C46_29085</name>
</gene>
<dbReference type="PANTHER" id="PTHR44846:SF17">
    <property type="entry name" value="GNTR-FAMILY TRANSCRIPTIONAL REGULATOR"/>
    <property type="match status" value="1"/>
</dbReference>
<dbReference type="GO" id="GO:0003677">
    <property type="term" value="F:DNA binding"/>
    <property type="evidence" value="ECO:0007669"/>
    <property type="project" value="UniProtKB-KW"/>
</dbReference>
<feature type="region of interest" description="Disordered" evidence="5">
    <location>
        <begin position="77"/>
        <end position="104"/>
    </location>
</feature>
<evidence type="ECO:0000256" key="4">
    <source>
        <dbReference type="SAM" id="Coils"/>
    </source>
</evidence>
<dbReference type="PANTHER" id="PTHR44846">
    <property type="entry name" value="MANNOSYL-D-GLYCERATE TRANSPORT/METABOLISM SYSTEM REPRESSOR MNGR-RELATED"/>
    <property type="match status" value="1"/>
</dbReference>
<evidence type="ECO:0000256" key="2">
    <source>
        <dbReference type="ARBA" id="ARBA00023125"/>
    </source>
</evidence>
<feature type="domain" description="HTH gntR-type" evidence="6">
    <location>
        <begin position="16"/>
        <end position="84"/>
    </location>
</feature>
<dbReference type="CDD" id="cd07377">
    <property type="entry name" value="WHTH_GntR"/>
    <property type="match status" value="1"/>
</dbReference>
<comment type="caution">
    <text evidence="7">The sequence shown here is derived from an EMBL/GenBank/DDBJ whole genome shotgun (WGS) entry which is preliminary data.</text>
</comment>
<dbReference type="InterPro" id="IPR050679">
    <property type="entry name" value="Bact_HTH_transcr_reg"/>
</dbReference>
<keyword evidence="2" id="KW-0238">DNA-binding</keyword>
<dbReference type="OrthoDB" id="3517122at2"/>
<dbReference type="Pfam" id="PF00392">
    <property type="entry name" value="GntR"/>
    <property type="match status" value="1"/>
</dbReference>
<dbReference type="SUPFAM" id="SSF46785">
    <property type="entry name" value="Winged helix' DNA-binding domain"/>
    <property type="match status" value="1"/>
</dbReference>
<keyword evidence="1" id="KW-0805">Transcription regulation</keyword>
<evidence type="ECO:0000259" key="6">
    <source>
        <dbReference type="PROSITE" id="PS50949"/>
    </source>
</evidence>
<accession>A0A2V4MU86</accession>
<proteinExistence type="predicted"/>
<keyword evidence="8" id="KW-1185">Reference proteome</keyword>